<evidence type="ECO:0000259" key="2">
    <source>
        <dbReference type="Pfam" id="PF20152"/>
    </source>
</evidence>
<evidence type="ECO:0000313" key="4">
    <source>
        <dbReference type="Proteomes" id="UP000297245"/>
    </source>
</evidence>
<dbReference type="PANTHER" id="PTHR40465">
    <property type="entry name" value="CHROMOSOME 1, WHOLE GENOME SHOTGUN SEQUENCE"/>
    <property type="match status" value="1"/>
</dbReference>
<keyword evidence="1" id="KW-0472">Membrane</keyword>
<dbReference type="PANTHER" id="PTHR40465:SF1">
    <property type="entry name" value="DUF6534 DOMAIN-CONTAINING PROTEIN"/>
    <property type="match status" value="1"/>
</dbReference>
<dbReference type="OrthoDB" id="2944268at2759"/>
<evidence type="ECO:0000256" key="1">
    <source>
        <dbReference type="SAM" id="Phobius"/>
    </source>
</evidence>
<name>A0A4S8KQ18_DENBC</name>
<keyword evidence="1" id="KW-0812">Transmembrane</keyword>
<dbReference type="EMBL" id="ML180355">
    <property type="protein sequence ID" value="THU77720.1"/>
    <property type="molecule type" value="Genomic_DNA"/>
</dbReference>
<reference evidence="3 4" key="1">
    <citation type="journal article" date="2019" name="Nat. Ecol. Evol.">
        <title>Megaphylogeny resolves global patterns of mushroom evolution.</title>
        <authorList>
            <person name="Varga T."/>
            <person name="Krizsan K."/>
            <person name="Foldi C."/>
            <person name="Dima B."/>
            <person name="Sanchez-Garcia M."/>
            <person name="Sanchez-Ramirez S."/>
            <person name="Szollosi G.J."/>
            <person name="Szarkandi J.G."/>
            <person name="Papp V."/>
            <person name="Albert L."/>
            <person name="Andreopoulos W."/>
            <person name="Angelini C."/>
            <person name="Antonin V."/>
            <person name="Barry K.W."/>
            <person name="Bougher N.L."/>
            <person name="Buchanan P."/>
            <person name="Buyck B."/>
            <person name="Bense V."/>
            <person name="Catcheside P."/>
            <person name="Chovatia M."/>
            <person name="Cooper J."/>
            <person name="Damon W."/>
            <person name="Desjardin D."/>
            <person name="Finy P."/>
            <person name="Geml J."/>
            <person name="Haridas S."/>
            <person name="Hughes K."/>
            <person name="Justo A."/>
            <person name="Karasinski D."/>
            <person name="Kautmanova I."/>
            <person name="Kiss B."/>
            <person name="Kocsube S."/>
            <person name="Kotiranta H."/>
            <person name="LaButti K.M."/>
            <person name="Lechner B.E."/>
            <person name="Liimatainen K."/>
            <person name="Lipzen A."/>
            <person name="Lukacs Z."/>
            <person name="Mihaltcheva S."/>
            <person name="Morgado L.N."/>
            <person name="Niskanen T."/>
            <person name="Noordeloos M.E."/>
            <person name="Ohm R.A."/>
            <person name="Ortiz-Santana B."/>
            <person name="Ovrebo C."/>
            <person name="Racz N."/>
            <person name="Riley R."/>
            <person name="Savchenko A."/>
            <person name="Shiryaev A."/>
            <person name="Soop K."/>
            <person name="Spirin V."/>
            <person name="Szebenyi C."/>
            <person name="Tomsovsky M."/>
            <person name="Tulloss R.E."/>
            <person name="Uehling J."/>
            <person name="Grigoriev I.V."/>
            <person name="Vagvolgyi C."/>
            <person name="Papp T."/>
            <person name="Martin F.M."/>
            <person name="Miettinen O."/>
            <person name="Hibbett D.S."/>
            <person name="Nagy L.G."/>
        </authorList>
    </citation>
    <scope>NUCLEOTIDE SEQUENCE [LARGE SCALE GENOMIC DNA]</scope>
    <source>
        <strain evidence="3 4">CBS 962.96</strain>
    </source>
</reference>
<protein>
    <recommendedName>
        <fullName evidence="2">DUF6534 domain-containing protein</fullName>
    </recommendedName>
</protein>
<proteinExistence type="predicted"/>
<gene>
    <name evidence="3" type="ORF">K435DRAFT_812198</name>
</gene>
<accession>A0A4S8KQ18</accession>
<dbReference type="AlphaFoldDB" id="A0A4S8KQ18"/>
<organism evidence="3 4">
    <name type="scientific">Dendrothele bispora (strain CBS 962.96)</name>
    <dbReference type="NCBI Taxonomy" id="1314807"/>
    <lineage>
        <taxon>Eukaryota</taxon>
        <taxon>Fungi</taxon>
        <taxon>Dikarya</taxon>
        <taxon>Basidiomycota</taxon>
        <taxon>Agaricomycotina</taxon>
        <taxon>Agaricomycetes</taxon>
        <taxon>Agaricomycetidae</taxon>
        <taxon>Agaricales</taxon>
        <taxon>Agaricales incertae sedis</taxon>
        <taxon>Dendrothele</taxon>
    </lineage>
</organism>
<keyword evidence="1" id="KW-1133">Transmembrane helix</keyword>
<evidence type="ECO:0000313" key="3">
    <source>
        <dbReference type="EMBL" id="THU77720.1"/>
    </source>
</evidence>
<feature type="transmembrane region" description="Helical" evidence="1">
    <location>
        <begin position="6"/>
        <end position="30"/>
    </location>
</feature>
<dbReference type="Proteomes" id="UP000297245">
    <property type="component" value="Unassembled WGS sequence"/>
</dbReference>
<feature type="non-terminal residue" evidence="3">
    <location>
        <position position="1"/>
    </location>
</feature>
<dbReference type="Pfam" id="PF20152">
    <property type="entry name" value="DUF6534"/>
    <property type="match status" value="1"/>
</dbReference>
<feature type="transmembrane region" description="Helical" evidence="1">
    <location>
        <begin position="51"/>
        <end position="71"/>
    </location>
</feature>
<feature type="domain" description="DUF6534" evidence="2">
    <location>
        <begin position="15"/>
        <end position="102"/>
    </location>
</feature>
<keyword evidence="4" id="KW-1185">Reference proteome</keyword>
<dbReference type="InterPro" id="IPR045339">
    <property type="entry name" value="DUF6534"/>
</dbReference>
<sequence>RDRITVAVIIWLTTAMTADVLIAIVFIIYFKSETKVKLSSSKRLIHRLTVLALKTGSFTAITAVLMLTVYFNNNQSNMSLIFGYCVGRVYSLTLLYNLNIREKLQPDKLCGWDTMMNSALEMGSIQRLGLTTEMTGISSNDSANQGTEEEEEIILTVRLLSKVTILVAAGAHSHTLAYSASTL</sequence>